<reference evidence="1" key="1">
    <citation type="journal article" date="2020" name="Stud. Mycol.">
        <title>101 Dothideomycetes genomes: a test case for predicting lifestyles and emergence of pathogens.</title>
        <authorList>
            <person name="Haridas S."/>
            <person name="Albert R."/>
            <person name="Binder M."/>
            <person name="Bloem J."/>
            <person name="Labutti K."/>
            <person name="Salamov A."/>
            <person name="Andreopoulos B."/>
            <person name="Baker S."/>
            <person name="Barry K."/>
            <person name="Bills G."/>
            <person name="Bluhm B."/>
            <person name="Cannon C."/>
            <person name="Castanera R."/>
            <person name="Culley D."/>
            <person name="Daum C."/>
            <person name="Ezra D."/>
            <person name="Gonzalez J."/>
            <person name="Henrissat B."/>
            <person name="Kuo A."/>
            <person name="Liang C."/>
            <person name="Lipzen A."/>
            <person name="Lutzoni F."/>
            <person name="Magnuson J."/>
            <person name="Mondo S."/>
            <person name="Nolan M."/>
            <person name="Ohm R."/>
            <person name="Pangilinan J."/>
            <person name="Park H.-J."/>
            <person name="Ramirez L."/>
            <person name="Alfaro M."/>
            <person name="Sun H."/>
            <person name="Tritt A."/>
            <person name="Yoshinaga Y."/>
            <person name="Zwiers L.-H."/>
            <person name="Turgeon B."/>
            <person name="Goodwin S."/>
            <person name="Spatafora J."/>
            <person name="Crous P."/>
            <person name="Grigoriev I."/>
        </authorList>
    </citation>
    <scope>NUCLEOTIDE SEQUENCE</scope>
    <source>
        <strain evidence="1">CBS 175.79</strain>
    </source>
</reference>
<name>A0A6A5YCD4_9PLEO</name>
<sequence length="94" mass="10727">MNIRFPITYCMEVDLFQGCCLRGACPKAYPPRSLCPLGQKQFICRDQVKIHGLAKDGHHKITYGWGDLPRCRHETSEGAFFYGGRKTRSNGYLD</sequence>
<dbReference type="Proteomes" id="UP000799778">
    <property type="component" value="Unassembled WGS sequence"/>
</dbReference>
<proteinExistence type="predicted"/>
<organism evidence="1 2">
    <name type="scientific">Aaosphaeria arxii CBS 175.79</name>
    <dbReference type="NCBI Taxonomy" id="1450172"/>
    <lineage>
        <taxon>Eukaryota</taxon>
        <taxon>Fungi</taxon>
        <taxon>Dikarya</taxon>
        <taxon>Ascomycota</taxon>
        <taxon>Pezizomycotina</taxon>
        <taxon>Dothideomycetes</taxon>
        <taxon>Pleosporomycetidae</taxon>
        <taxon>Pleosporales</taxon>
        <taxon>Pleosporales incertae sedis</taxon>
        <taxon>Aaosphaeria</taxon>
    </lineage>
</organism>
<protein>
    <submittedName>
        <fullName evidence="1">Uncharacterized protein</fullName>
    </submittedName>
</protein>
<evidence type="ECO:0000313" key="2">
    <source>
        <dbReference type="Proteomes" id="UP000799778"/>
    </source>
</evidence>
<evidence type="ECO:0000313" key="1">
    <source>
        <dbReference type="EMBL" id="KAF2022284.1"/>
    </source>
</evidence>
<keyword evidence="2" id="KW-1185">Reference proteome</keyword>
<dbReference type="GeneID" id="54284436"/>
<accession>A0A6A5YCD4</accession>
<dbReference type="EMBL" id="ML978066">
    <property type="protein sequence ID" value="KAF2022284.1"/>
    <property type="molecule type" value="Genomic_DNA"/>
</dbReference>
<dbReference type="RefSeq" id="XP_033390623.1">
    <property type="nucleotide sequence ID" value="XM_033527039.1"/>
</dbReference>
<dbReference type="AlphaFoldDB" id="A0A6A5YCD4"/>
<gene>
    <name evidence="1" type="ORF">BU24DRAFT_41871</name>
</gene>